<sequence>MKRKVRLQTRLILWMTALLTSVVGMMGFLFYGILVDAVEEQIGKRALSLAKTVAADPELREAFSREEPWRHIQPIAERARINSGAEFVVVGNEHGVRYSHPVPERIGKEMVGGDNGPVLLEGKSFVSRAVGSLGPSLRGKTPVLDDEGRVIGIVSVGFMIEDIEKITWGYLKRMMMFLFPALGLGVAGAVLLARKIKRDTLGLEPDEISALYKERNAVLQAVREGIIVMDREERVRLINQAACDMLSLPSDEVRGRPIREILPQTRMPEVLRTGETHLNRVMTIRGKELLINRYPIRDKGGKVTGVVASFRLRSEMDELNRQLSQVSRYAEVLRAQTHEFKNILYTISGLIQLGSHREALDLIHRETEVGRDLIRLVVKRIPDPWLGGILLGFYSRARELKVEFVIDPDSRLMRLPDHLPRQYLVSILGNLITNAFEAVENRPEGKRKVKLYLGDTGGEILLEVEDSGPGVPAGLIPRIFEKGFSTKPGDNRGFGLAKAKELAEEMGGYLAIERGELGGALFSVSLPKNLEEPCREREGNRNDGQADRSVDCRG</sequence>
<comment type="subcellular location">
    <subcellularLocation>
        <location evidence="2">Cell membrane</location>
        <topology evidence="2">Multi-pass membrane protein</topology>
    </subcellularLocation>
</comment>
<dbReference type="Proteomes" id="UP000198661">
    <property type="component" value="Unassembled WGS sequence"/>
</dbReference>
<evidence type="ECO:0000256" key="10">
    <source>
        <dbReference type="ARBA" id="ARBA00022840"/>
    </source>
</evidence>
<dbReference type="Pfam" id="PF17203">
    <property type="entry name" value="sCache_3_2"/>
    <property type="match status" value="1"/>
</dbReference>
<proteinExistence type="predicted"/>
<dbReference type="InterPro" id="IPR036890">
    <property type="entry name" value="HATPase_C_sf"/>
</dbReference>
<dbReference type="GO" id="GO:0005886">
    <property type="term" value="C:plasma membrane"/>
    <property type="evidence" value="ECO:0007669"/>
    <property type="project" value="UniProtKB-SubCell"/>
</dbReference>
<dbReference type="FunFam" id="3.30.450.20:FF:000018">
    <property type="entry name" value="Sensor histidine kinase DcuS"/>
    <property type="match status" value="1"/>
</dbReference>
<dbReference type="Gene3D" id="3.30.450.20">
    <property type="entry name" value="PAS domain"/>
    <property type="match status" value="2"/>
</dbReference>
<dbReference type="InterPro" id="IPR005467">
    <property type="entry name" value="His_kinase_dom"/>
</dbReference>
<reference evidence="19" key="1">
    <citation type="submission" date="2016-10" db="EMBL/GenBank/DDBJ databases">
        <authorList>
            <person name="Varghese N."/>
            <person name="Submissions S."/>
        </authorList>
    </citation>
    <scope>NUCLEOTIDE SEQUENCE [LARGE SCALE GENOMIC DNA]</scope>
    <source>
        <strain evidence="19">DSM 44945</strain>
    </source>
</reference>
<evidence type="ECO:0000256" key="4">
    <source>
        <dbReference type="ARBA" id="ARBA00022475"/>
    </source>
</evidence>
<keyword evidence="7 15" id="KW-0812">Transmembrane</keyword>
<dbReference type="InterPro" id="IPR013767">
    <property type="entry name" value="PAS_fold"/>
</dbReference>
<keyword evidence="8" id="KW-0547">Nucleotide-binding</keyword>
<evidence type="ECO:0000256" key="13">
    <source>
        <dbReference type="ARBA" id="ARBA00023136"/>
    </source>
</evidence>
<evidence type="ECO:0000256" key="14">
    <source>
        <dbReference type="SAM" id="MobiDB-lite"/>
    </source>
</evidence>
<dbReference type="InterPro" id="IPR016120">
    <property type="entry name" value="Sig_transdc_His_kin_SpoOB"/>
</dbReference>
<evidence type="ECO:0000256" key="6">
    <source>
        <dbReference type="ARBA" id="ARBA00022679"/>
    </source>
</evidence>
<feature type="transmembrane region" description="Helical" evidence="15">
    <location>
        <begin position="12"/>
        <end position="34"/>
    </location>
</feature>
<comment type="catalytic activity">
    <reaction evidence="1">
        <text>ATP + protein L-histidine = ADP + protein N-phospho-L-histidine.</text>
        <dbReference type="EC" id="2.7.13.3"/>
    </reaction>
</comment>
<dbReference type="InterPro" id="IPR003594">
    <property type="entry name" value="HATPase_dom"/>
</dbReference>
<evidence type="ECO:0000256" key="7">
    <source>
        <dbReference type="ARBA" id="ARBA00022692"/>
    </source>
</evidence>
<dbReference type="RefSeq" id="WP_092038295.1">
    <property type="nucleotide sequence ID" value="NZ_FOOK01000014.1"/>
</dbReference>
<keyword evidence="19" id="KW-1185">Reference proteome</keyword>
<dbReference type="PRINTS" id="PR00344">
    <property type="entry name" value="BCTRLSENSOR"/>
</dbReference>
<dbReference type="GO" id="GO:0000155">
    <property type="term" value="F:phosphorelay sensor kinase activity"/>
    <property type="evidence" value="ECO:0007669"/>
    <property type="project" value="InterPro"/>
</dbReference>
<keyword evidence="13 15" id="KW-0472">Membrane</keyword>
<dbReference type="Gene3D" id="3.30.565.10">
    <property type="entry name" value="Histidine kinase-like ATPase, C-terminal domain"/>
    <property type="match status" value="1"/>
</dbReference>
<keyword evidence="6" id="KW-0808">Transferase</keyword>
<dbReference type="SMART" id="SM00091">
    <property type="entry name" value="PAS"/>
    <property type="match status" value="1"/>
</dbReference>
<dbReference type="OrthoDB" id="9792686at2"/>
<dbReference type="PANTHER" id="PTHR43547">
    <property type="entry name" value="TWO-COMPONENT HISTIDINE KINASE"/>
    <property type="match status" value="1"/>
</dbReference>
<dbReference type="InterPro" id="IPR029151">
    <property type="entry name" value="Sensor-like_sf"/>
</dbReference>
<dbReference type="Pfam" id="PF14689">
    <property type="entry name" value="SPOB_a"/>
    <property type="match status" value="1"/>
</dbReference>
<accession>A0A1I2NT33</accession>
<feature type="domain" description="Histidine kinase" evidence="16">
    <location>
        <begin position="335"/>
        <end position="530"/>
    </location>
</feature>
<dbReference type="SMART" id="SM00387">
    <property type="entry name" value="HATPase_c"/>
    <property type="match status" value="1"/>
</dbReference>
<dbReference type="EC" id="2.7.13.3" evidence="3"/>
<evidence type="ECO:0000256" key="5">
    <source>
        <dbReference type="ARBA" id="ARBA00022553"/>
    </source>
</evidence>
<dbReference type="Pfam" id="PF02518">
    <property type="entry name" value="HATPase_c"/>
    <property type="match status" value="1"/>
</dbReference>
<dbReference type="SUPFAM" id="SSF55874">
    <property type="entry name" value="ATPase domain of HSP90 chaperone/DNA topoisomerase II/histidine kinase"/>
    <property type="match status" value="1"/>
</dbReference>
<dbReference type="SUPFAM" id="SSF55785">
    <property type="entry name" value="PYP-like sensor domain (PAS domain)"/>
    <property type="match status" value="1"/>
</dbReference>
<evidence type="ECO:0000259" key="16">
    <source>
        <dbReference type="PROSITE" id="PS50109"/>
    </source>
</evidence>
<keyword evidence="9 18" id="KW-0418">Kinase</keyword>
<dbReference type="InterPro" id="IPR039506">
    <property type="entry name" value="SPOB_a"/>
</dbReference>
<dbReference type="SUPFAM" id="SSF55890">
    <property type="entry name" value="Sporulation response regulatory protein Spo0B"/>
    <property type="match status" value="1"/>
</dbReference>
<dbReference type="Gene3D" id="1.10.287.130">
    <property type="match status" value="1"/>
</dbReference>
<evidence type="ECO:0000313" key="19">
    <source>
        <dbReference type="Proteomes" id="UP000198661"/>
    </source>
</evidence>
<feature type="region of interest" description="Disordered" evidence="14">
    <location>
        <begin position="533"/>
        <end position="554"/>
    </location>
</feature>
<feature type="domain" description="PAS" evidence="17">
    <location>
        <begin position="211"/>
        <end position="285"/>
    </location>
</feature>
<dbReference type="AlphaFoldDB" id="A0A1I2NT33"/>
<dbReference type="SUPFAM" id="SSF103190">
    <property type="entry name" value="Sensory domain-like"/>
    <property type="match status" value="1"/>
</dbReference>
<keyword evidence="5" id="KW-0597">Phosphoprotein</keyword>
<evidence type="ECO:0000256" key="12">
    <source>
        <dbReference type="ARBA" id="ARBA00023012"/>
    </source>
</evidence>
<dbReference type="GO" id="GO:0006355">
    <property type="term" value="P:regulation of DNA-templated transcription"/>
    <property type="evidence" value="ECO:0007669"/>
    <property type="project" value="InterPro"/>
</dbReference>
<dbReference type="NCBIfam" id="TIGR00229">
    <property type="entry name" value="sensory_box"/>
    <property type="match status" value="1"/>
</dbReference>
<dbReference type="InterPro" id="IPR000014">
    <property type="entry name" value="PAS"/>
</dbReference>
<gene>
    <name evidence="18" type="ORF">SAMN04488025_11461</name>
</gene>
<evidence type="ECO:0000256" key="2">
    <source>
        <dbReference type="ARBA" id="ARBA00004651"/>
    </source>
</evidence>
<evidence type="ECO:0000256" key="9">
    <source>
        <dbReference type="ARBA" id="ARBA00022777"/>
    </source>
</evidence>
<name>A0A1I2NT33_9BACL</name>
<dbReference type="CDD" id="cd00130">
    <property type="entry name" value="PAS"/>
    <property type="match status" value="1"/>
</dbReference>
<organism evidence="18 19">
    <name type="scientific">Planifilum fulgidum</name>
    <dbReference type="NCBI Taxonomy" id="201973"/>
    <lineage>
        <taxon>Bacteria</taxon>
        <taxon>Bacillati</taxon>
        <taxon>Bacillota</taxon>
        <taxon>Bacilli</taxon>
        <taxon>Bacillales</taxon>
        <taxon>Thermoactinomycetaceae</taxon>
        <taxon>Planifilum</taxon>
    </lineage>
</organism>
<keyword evidence="12" id="KW-0902">Two-component regulatory system</keyword>
<dbReference type="EMBL" id="FOOK01000014">
    <property type="protein sequence ID" value="SFG07064.1"/>
    <property type="molecule type" value="Genomic_DNA"/>
</dbReference>
<evidence type="ECO:0000256" key="1">
    <source>
        <dbReference type="ARBA" id="ARBA00000085"/>
    </source>
</evidence>
<keyword evidence="4" id="KW-1003">Cell membrane</keyword>
<dbReference type="PANTHER" id="PTHR43547:SF3">
    <property type="entry name" value="SENSOR PROTEIN CITS"/>
    <property type="match status" value="1"/>
</dbReference>
<dbReference type="GO" id="GO:0005524">
    <property type="term" value="F:ATP binding"/>
    <property type="evidence" value="ECO:0007669"/>
    <property type="project" value="UniProtKB-KW"/>
</dbReference>
<dbReference type="InterPro" id="IPR033463">
    <property type="entry name" value="sCache_3"/>
</dbReference>
<evidence type="ECO:0000256" key="15">
    <source>
        <dbReference type="SAM" id="Phobius"/>
    </source>
</evidence>
<dbReference type="Pfam" id="PF00989">
    <property type="entry name" value="PAS"/>
    <property type="match status" value="1"/>
</dbReference>
<evidence type="ECO:0000259" key="17">
    <source>
        <dbReference type="PROSITE" id="PS50112"/>
    </source>
</evidence>
<dbReference type="InterPro" id="IPR004358">
    <property type="entry name" value="Sig_transdc_His_kin-like_C"/>
</dbReference>
<evidence type="ECO:0000256" key="3">
    <source>
        <dbReference type="ARBA" id="ARBA00012438"/>
    </source>
</evidence>
<dbReference type="InterPro" id="IPR035965">
    <property type="entry name" value="PAS-like_dom_sf"/>
</dbReference>
<keyword evidence="10" id="KW-0067">ATP-binding</keyword>
<dbReference type="PROSITE" id="PS50112">
    <property type="entry name" value="PAS"/>
    <property type="match status" value="1"/>
</dbReference>
<keyword evidence="11 15" id="KW-1133">Transmembrane helix</keyword>
<evidence type="ECO:0000256" key="8">
    <source>
        <dbReference type="ARBA" id="ARBA00022741"/>
    </source>
</evidence>
<dbReference type="STRING" id="201973.SAMN04488025_11461"/>
<dbReference type="PROSITE" id="PS50109">
    <property type="entry name" value="HIS_KIN"/>
    <property type="match status" value="1"/>
</dbReference>
<protein>
    <recommendedName>
        <fullName evidence="3">histidine kinase</fullName>
        <ecNumber evidence="3">2.7.13.3</ecNumber>
    </recommendedName>
</protein>
<evidence type="ECO:0000313" key="18">
    <source>
        <dbReference type="EMBL" id="SFG07064.1"/>
    </source>
</evidence>
<evidence type="ECO:0000256" key="11">
    <source>
        <dbReference type="ARBA" id="ARBA00022989"/>
    </source>
</evidence>